<evidence type="ECO:0000256" key="6">
    <source>
        <dbReference type="ARBA" id="ARBA00022723"/>
    </source>
</evidence>
<name>A0A392RR56_9FABA</name>
<evidence type="ECO:0000256" key="10">
    <source>
        <dbReference type="RuleBase" id="RU004241"/>
    </source>
</evidence>
<evidence type="ECO:0000256" key="1">
    <source>
        <dbReference type="ARBA" id="ARBA00000189"/>
    </source>
</evidence>
<evidence type="ECO:0000256" key="8">
    <source>
        <dbReference type="ARBA" id="ARBA00023004"/>
    </source>
</evidence>
<dbReference type="SUPFAM" id="SSF48113">
    <property type="entry name" value="Heme-dependent peroxidases"/>
    <property type="match status" value="1"/>
</dbReference>
<dbReference type="InterPro" id="IPR002016">
    <property type="entry name" value="Haem_peroxidase"/>
</dbReference>
<evidence type="ECO:0000259" key="11">
    <source>
        <dbReference type="PROSITE" id="PS50873"/>
    </source>
</evidence>
<dbReference type="EMBL" id="LXQA010258400">
    <property type="protein sequence ID" value="MCI38677.1"/>
    <property type="molecule type" value="Genomic_DNA"/>
</dbReference>
<evidence type="ECO:0000313" key="13">
    <source>
        <dbReference type="Proteomes" id="UP000265520"/>
    </source>
</evidence>
<dbReference type="InterPro" id="IPR000823">
    <property type="entry name" value="Peroxidase_pln"/>
</dbReference>
<feature type="binding site" evidence="9">
    <location>
        <position position="1"/>
    </location>
    <ligand>
        <name>Ca(2+)</name>
        <dbReference type="ChEBI" id="CHEBI:29108"/>
        <label>1</label>
    </ligand>
</feature>
<keyword evidence="7" id="KW-0560">Oxidoreductase</keyword>
<evidence type="ECO:0000256" key="5">
    <source>
        <dbReference type="ARBA" id="ARBA00022617"/>
    </source>
</evidence>
<evidence type="ECO:0000256" key="2">
    <source>
        <dbReference type="ARBA" id="ARBA00001970"/>
    </source>
</evidence>
<accession>A0A392RR56</accession>
<dbReference type="PANTHER" id="PTHR31388">
    <property type="entry name" value="PEROXIDASE 72-RELATED"/>
    <property type="match status" value="1"/>
</dbReference>
<dbReference type="InterPro" id="IPR010255">
    <property type="entry name" value="Haem_peroxidase_sf"/>
</dbReference>
<comment type="cofactor">
    <cofactor evidence="9">
        <name>Ca(2+)</name>
        <dbReference type="ChEBI" id="CHEBI:29108"/>
    </cofactor>
    <text evidence="9">Binds 2 calcium ions per subunit.</text>
</comment>
<evidence type="ECO:0000313" key="12">
    <source>
        <dbReference type="EMBL" id="MCI38677.1"/>
    </source>
</evidence>
<dbReference type="GO" id="GO:0006979">
    <property type="term" value="P:response to oxidative stress"/>
    <property type="evidence" value="ECO:0007669"/>
    <property type="project" value="InterPro"/>
</dbReference>
<evidence type="ECO:0000256" key="4">
    <source>
        <dbReference type="ARBA" id="ARBA00022559"/>
    </source>
</evidence>
<feature type="domain" description="Plant heme peroxidase family profile" evidence="11">
    <location>
        <begin position="1"/>
        <end position="70"/>
    </location>
</feature>
<feature type="binding site" evidence="9">
    <location>
        <position position="5"/>
    </location>
    <ligand>
        <name>Ca(2+)</name>
        <dbReference type="ChEBI" id="CHEBI:29108"/>
        <label>1</label>
    </ligand>
</feature>
<dbReference type="Proteomes" id="UP000265520">
    <property type="component" value="Unassembled WGS sequence"/>
</dbReference>
<dbReference type="EC" id="1.11.1.7" evidence="3"/>
<comment type="cofactor">
    <cofactor evidence="2">
        <name>heme b</name>
        <dbReference type="ChEBI" id="CHEBI:60344"/>
    </cofactor>
</comment>
<comment type="similarity">
    <text evidence="10">Belongs to the peroxidase family.</text>
</comment>
<dbReference type="GO" id="GO:0020037">
    <property type="term" value="F:heme binding"/>
    <property type="evidence" value="ECO:0007669"/>
    <property type="project" value="InterPro"/>
</dbReference>
<dbReference type="Gene3D" id="1.10.520.10">
    <property type="match status" value="1"/>
</dbReference>
<dbReference type="AlphaFoldDB" id="A0A392RR56"/>
<feature type="binding site" evidence="9">
    <location>
        <position position="17"/>
    </location>
    <ligand>
        <name>Ca(2+)</name>
        <dbReference type="ChEBI" id="CHEBI:29108"/>
        <label>1</label>
    </ligand>
</feature>
<organism evidence="12 13">
    <name type="scientific">Trifolium medium</name>
    <dbReference type="NCBI Taxonomy" id="97028"/>
    <lineage>
        <taxon>Eukaryota</taxon>
        <taxon>Viridiplantae</taxon>
        <taxon>Streptophyta</taxon>
        <taxon>Embryophyta</taxon>
        <taxon>Tracheophyta</taxon>
        <taxon>Spermatophyta</taxon>
        <taxon>Magnoliopsida</taxon>
        <taxon>eudicotyledons</taxon>
        <taxon>Gunneridae</taxon>
        <taxon>Pentapetalae</taxon>
        <taxon>rosids</taxon>
        <taxon>fabids</taxon>
        <taxon>Fabales</taxon>
        <taxon>Fabaceae</taxon>
        <taxon>Papilionoideae</taxon>
        <taxon>50 kb inversion clade</taxon>
        <taxon>NPAAA clade</taxon>
        <taxon>Hologalegina</taxon>
        <taxon>IRL clade</taxon>
        <taxon>Trifolieae</taxon>
        <taxon>Trifolium</taxon>
    </lineage>
</organism>
<dbReference type="GO" id="GO:0140825">
    <property type="term" value="F:lactoperoxidase activity"/>
    <property type="evidence" value="ECO:0007669"/>
    <property type="project" value="UniProtKB-EC"/>
</dbReference>
<keyword evidence="6 9" id="KW-0479">Metal-binding</keyword>
<keyword evidence="8" id="KW-0408">Iron</keyword>
<dbReference type="PANTHER" id="PTHR31388:SF203">
    <property type="entry name" value="PEROXIDASE"/>
    <property type="match status" value="1"/>
</dbReference>
<evidence type="ECO:0000256" key="9">
    <source>
        <dbReference type="PIRSR" id="PIRSR600823-3"/>
    </source>
</evidence>
<dbReference type="PROSITE" id="PS50873">
    <property type="entry name" value="PEROXIDASE_4"/>
    <property type="match status" value="1"/>
</dbReference>
<keyword evidence="5" id="KW-0349">Heme</keyword>
<keyword evidence="13" id="KW-1185">Reference proteome</keyword>
<comment type="caution">
    <text evidence="12">The sequence shown here is derived from an EMBL/GenBank/DDBJ whole genome shotgun (WGS) entry which is preliminary data.</text>
</comment>
<evidence type="ECO:0000256" key="3">
    <source>
        <dbReference type="ARBA" id="ARBA00012313"/>
    </source>
</evidence>
<protein>
    <recommendedName>
        <fullName evidence="3">peroxidase</fullName>
        <ecNumber evidence="3">1.11.1.7</ecNumber>
    </recommendedName>
</protein>
<feature type="binding site" evidence="9">
    <location>
        <position position="3"/>
    </location>
    <ligand>
        <name>Ca(2+)</name>
        <dbReference type="ChEBI" id="CHEBI:29108"/>
        <label>1</label>
    </ligand>
</feature>
<evidence type="ECO:0000256" key="7">
    <source>
        <dbReference type="ARBA" id="ARBA00023002"/>
    </source>
</evidence>
<proteinExistence type="inferred from homology"/>
<keyword evidence="9" id="KW-0106">Calcium</keyword>
<reference evidence="12 13" key="1">
    <citation type="journal article" date="2018" name="Front. Plant Sci.">
        <title>Red Clover (Trifolium pratense) and Zigzag Clover (T. medium) - A Picture of Genomic Similarities and Differences.</title>
        <authorList>
            <person name="Dluhosova J."/>
            <person name="Istvanek J."/>
            <person name="Nedelnik J."/>
            <person name="Repkova J."/>
        </authorList>
    </citation>
    <scope>NUCLEOTIDE SEQUENCE [LARGE SCALE GENOMIC DNA]</scope>
    <source>
        <strain evidence="13">cv. 10/8</strain>
        <tissue evidence="12">Leaf</tissue>
    </source>
</reference>
<feature type="non-terminal residue" evidence="12">
    <location>
        <position position="1"/>
    </location>
</feature>
<dbReference type="PRINTS" id="PR00461">
    <property type="entry name" value="PLPEROXIDASE"/>
</dbReference>
<comment type="catalytic activity">
    <reaction evidence="1">
        <text>2 a phenolic donor + H2O2 = 2 a phenolic radical donor + 2 H2O</text>
        <dbReference type="Rhea" id="RHEA:56136"/>
        <dbReference type="ChEBI" id="CHEBI:15377"/>
        <dbReference type="ChEBI" id="CHEBI:16240"/>
        <dbReference type="ChEBI" id="CHEBI:139520"/>
        <dbReference type="ChEBI" id="CHEBI:139521"/>
        <dbReference type="EC" id="1.11.1.7"/>
    </reaction>
</comment>
<dbReference type="Pfam" id="PF00141">
    <property type="entry name" value="peroxidase"/>
    <property type="match status" value="1"/>
</dbReference>
<keyword evidence="4 12" id="KW-0575">Peroxidase</keyword>
<sequence>GCDASILLNNTATIVSEQQALPNINSIRGLDVINQIKTAVESSCPDIVSCSDILTLAAQSSSVLVYNLIL</sequence>
<dbReference type="GO" id="GO:0046872">
    <property type="term" value="F:metal ion binding"/>
    <property type="evidence" value="ECO:0007669"/>
    <property type="project" value="UniProtKB-KW"/>
</dbReference>